<dbReference type="OMA" id="LYSWFTP"/>
<keyword evidence="2" id="KW-0472">Membrane</keyword>
<feature type="compositionally biased region" description="Basic residues" evidence="1">
    <location>
        <begin position="45"/>
        <end position="60"/>
    </location>
</feature>
<dbReference type="EMBL" id="KQ090460">
    <property type="protein sequence ID" value="KMS95505.1"/>
    <property type="molecule type" value="Genomic_DNA"/>
</dbReference>
<dbReference type="KEGG" id="bvg:104884324"/>
<evidence type="ECO:0000313" key="5">
    <source>
        <dbReference type="Proteomes" id="UP000035740"/>
    </source>
</evidence>
<sequence>MFEEAISLLSIWPSMISWLTPTVLFLLLNLMIGTIAVTSGFTSHKPSHHHHNNHLHHHTNHHEQPIFHQIHHQQQPQPQIQSYLSRSPSVLQRLKSINFSAFYSATTHHQQQPEPEPEQPNPPPSSADEGGDNGGGGGGDEAPSMDEIYSRIKQGTSNSNYGRQNSDTKPSGGVMPDKLAKKMKKSATDMSAFNHFHIDERENNGATLLEVEDDLDADVEEREYNAAVTTTAAMIKEEREDDGGVDAKADDFINNFRKQLLMQRKDSFLGYKDIITRTSAQ</sequence>
<dbReference type="Pfam" id="PF05553">
    <property type="entry name" value="DUF761"/>
    <property type="match status" value="1"/>
</dbReference>
<gene>
    <name evidence="4" type="ORF">BVRB_007660</name>
</gene>
<accession>A0A0J8DXD8</accession>
<dbReference type="PANTHER" id="PTHR33098">
    <property type="entry name" value="COTTON FIBER (DUF761)"/>
    <property type="match status" value="1"/>
</dbReference>
<dbReference type="InterPro" id="IPR008480">
    <property type="entry name" value="DUF761_pln"/>
</dbReference>
<evidence type="ECO:0000256" key="1">
    <source>
        <dbReference type="SAM" id="MobiDB-lite"/>
    </source>
</evidence>
<dbReference type="OrthoDB" id="1931904at2759"/>
<evidence type="ECO:0000313" key="4">
    <source>
        <dbReference type="EMBL" id="KMS95505.1"/>
    </source>
</evidence>
<evidence type="ECO:0000259" key="3">
    <source>
        <dbReference type="Pfam" id="PF14364"/>
    </source>
</evidence>
<keyword evidence="5" id="KW-1185">Reference proteome</keyword>
<dbReference type="InterPro" id="IPR025520">
    <property type="entry name" value="DUF4408"/>
</dbReference>
<feature type="transmembrane region" description="Helical" evidence="2">
    <location>
        <begin position="15"/>
        <end position="37"/>
    </location>
</feature>
<reference evidence="4 5" key="1">
    <citation type="journal article" date="2014" name="Nature">
        <title>The genome of the recently domesticated crop plant sugar beet (Beta vulgaris).</title>
        <authorList>
            <person name="Dohm J.C."/>
            <person name="Minoche A.E."/>
            <person name="Holtgrawe D."/>
            <person name="Capella-Gutierrez S."/>
            <person name="Zakrzewski F."/>
            <person name="Tafer H."/>
            <person name="Rupp O."/>
            <person name="Sorensen T.R."/>
            <person name="Stracke R."/>
            <person name="Reinhardt R."/>
            <person name="Goesmann A."/>
            <person name="Kraft T."/>
            <person name="Schulz B."/>
            <person name="Stadler P.F."/>
            <person name="Schmidt T."/>
            <person name="Gabaldon T."/>
            <person name="Lehrach H."/>
            <person name="Weisshaar B."/>
            <person name="Himmelbauer H."/>
        </authorList>
    </citation>
    <scope>NUCLEOTIDE SEQUENCE [LARGE SCALE GENOMIC DNA]</scope>
    <source>
        <tissue evidence="4">Taproot</tissue>
    </source>
</reference>
<dbReference type="AlphaFoldDB" id="A0A0J8DXD8"/>
<proteinExistence type="predicted"/>
<name>A0A0J8DXD8_BETVV</name>
<protein>
    <recommendedName>
        <fullName evidence="3">DUF4408 domain-containing protein</fullName>
    </recommendedName>
</protein>
<dbReference type="eggNOG" id="ENOG502RYM2">
    <property type="taxonomic scope" value="Eukaryota"/>
</dbReference>
<evidence type="ECO:0000256" key="2">
    <source>
        <dbReference type="SAM" id="Phobius"/>
    </source>
</evidence>
<feature type="compositionally biased region" description="Polar residues" evidence="1">
    <location>
        <begin position="153"/>
        <end position="169"/>
    </location>
</feature>
<feature type="domain" description="DUF4408" evidence="3">
    <location>
        <begin position="10"/>
        <end position="41"/>
    </location>
</feature>
<dbReference type="PANTHER" id="PTHR33098:SF53">
    <property type="entry name" value="OS05G0540900 PROTEIN"/>
    <property type="match status" value="1"/>
</dbReference>
<feature type="region of interest" description="Disordered" evidence="1">
    <location>
        <begin position="42"/>
        <end position="62"/>
    </location>
</feature>
<dbReference type="Pfam" id="PF14364">
    <property type="entry name" value="DUF4408"/>
    <property type="match status" value="1"/>
</dbReference>
<keyword evidence="2" id="KW-1133">Transmembrane helix</keyword>
<dbReference type="Gramene" id="KMS95505">
    <property type="protein sequence ID" value="KMS95505"/>
    <property type="gene ID" value="BVRB_007660"/>
</dbReference>
<organism evidence="4 5">
    <name type="scientific">Beta vulgaris subsp. vulgaris</name>
    <name type="common">Beet</name>
    <dbReference type="NCBI Taxonomy" id="3555"/>
    <lineage>
        <taxon>Eukaryota</taxon>
        <taxon>Viridiplantae</taxon>
        <taxon>Streptophyta</taxon>
        <taxon>Embryophyta</taxon>
        <taxon>Tracheophyta</taxon>
        <taxon>Spermatophyta</taxon>
        <taxon>Magnoliopsida</taxon>
        <taxon>eudicotyledons</taxon>
        <taxon>Gunneridae</taxon>
        <taxon>Pentapetalae</taxon>
        <taxon>Caryophyllales</taxon>
        <taxon>Chenopodiaceae</taxon>
        <taxon>Betoideae</taxon>
        <taxon>Beta</taxon>
    </lineage>
</organism>
<feature type="region of interest" description="Disordered" evidence="1">
    <location>
        <begin position="105"/>
        <end position="177"/>
    </location>
</feature>
<dbReference type="Proteomes" id="UP000035740">
    <property type="component" value="Unassembled WGS sequence"/>
</dbReference>
<keyword evidence="2" id="KW-0812">Transmembrane</keyword>